<feature type="region of interest" description="Disordered" evidence="1">
    <location>
        <begin position="173"/>
        <end position="207"/>
    </location>
</feature>
<comment type="caution">
    <text evidence="2">The sequence shown here is derived from an EMBL/GenBank/DDBJ whole genome shotgun (WGS) entry which is preliminary data.</text>
</comment>
<evidence type="ECO:0000256" key="1">
    <source>
        <dbReference type="SAM" id="MobiDB-lite"/>
    </source>
</evidence>
<accession>A0AAD9YF86</accession>
<organism evidence="2 3">
    <name type="scientific">Colletotrichum kahawae</name>
    <name type="common">Coffee berry disease fungus</name>
    <dbReference type="NCBI Taxonomy" id="34407"/>
    <lineage>
        <taxon>Eukaryota</taxon>
        <taxon>Fungi</taxon>
        <taxon>Dikarya</taxon>
        <taxon>Ascomycota</taxon>
        <taxon>Pezizomycotina</taxon>
        <taxon>Sordariomycetes</taxon>
        <taxon>Hypocreomycetidae</taxon>
        <taxon>Glomerellales</taxon>
        <taxon>Glomerellaceae</taxon>
        <taxon>Colletotrichum</taxon>
        <taxon>Colletotrichum gloeosporioides species complex</taxon>
    </lineage>
</organism>
<dbReference type="GO" id="GO:0003676">
    <property type="term" value="F:nucleic acid binding"/>
    <property type="evidence" value="ECO:0007669"/>
    <property type="project" value="InterPro"/>
</dbReference>
<evidence type="ECO:0000313" key="3">
    <source>
        <dbReference type="Proteomes" id="UP001281614"/>
    </source>
</evidence>
<proteinExistence type="predicted"/>
<reference evidence="2" key="1">
    <citation type="submission" date="2023-02" db="EMBL/GenBank/DDBJ databases">
        <title>Colletotrichum kahawae CIFC_Que2 genome sequencing and assembly.</title>
        <authorList>
            <person name="Baroncelli R."/>
        </authorList>
    </citation>
    <scope>NUCLEOTIDE SEQUENCE</scope>
    <source>
        <strain evidence="2">CIFC_Que2</strain>
    </source>
</reference>
<dbReference type="EMBL" id="VYYT01000143">
    <property type="protein sequence ID" value="KAK2763587.1"/>
    <property type="molecule type" value="Genomic_DNA"/>
</dbReference>
<dbReference type="SUPFAM" id="SSF57756">
    <property type="entry name" value="Retrovirus zinc finger-like domains"/>
    <property type="match status" value="1"/>
</dbReference>
<dbReference type="Proteomes" id="UP001281614">
    <property type="component" value="Unassembled WGS sequence"/>
</dbReference>
<protein>
    <submittedName>
        <fullName evidence="2">Pol-like protein</fullName>
    </submittedName>
</protein>
<keyword evidence="3" id="KW-1185">Reference proteome</keyword>
<dbReference type="GO" id="GO:0008270">
    <property type="term" value="F:zinc ion binding"/>
    <property type="evidence" value="ECO:0007669"/>
    <property type="project" value="InterPro"/>
</dbReference>
<evidence type="ECO:0000313" key="2">
    <source>
        <dbReference type="EMBL" id="KAK2763587.1"/>
    </source>
</evidence>
<dbReference type="AlphaFoldDB" id="A0AAD9YF86"/>
<feature type="compositionally biased region" description="Basic and acidic residues" evidence="1">
    <location>
        <begin position="182"/>
        <end position="192"/>
    </location>
</feature>
<name>A0AAD9YF86_COLKA</name>
<dbReference type="InterPro" id="IPR036875">
    <property type="entry name" value="Znf_CCHC_sf"/>
</dbReference>
<gene>
    <name evidence="2" type="ORF">CKAH01_15928</name>
</gene>
<sequence length="207" mass="22621">MDSPEGSANDAMTAEIDRRVNEAVNVSIRPLQDQITQLLTALNGLISTDRATPTPLTSSVPTPSIADTTIQVTSDGITIAAEGRKKPLPNPPKFTGKRKDYTAYNADIWYFINSCLDSGLQQVVATFYTAGEGDMMISSINRAKGKEKDIRKCFNCNQIGYIAIRCPKPKRAYPTKVKKAKKREESSDKSPIEELGSSEAKESSGKE</sequence>